<evidence type="ECO:0000313" key="6">
    <source>
        <dbReference type="EMBL" id="KAK2553288.1"/>
    </source>
</evidence>
<comment type="caution">
    <text evidence="6">The sequence shown here is derived from an EMBL/GenBank/DDBJ whole genome shotgun (WGS) entry which is preliminary data.</text>
</comment>
<keyword evidence="7" id="KW-1185">Reference proteome</keyword>
<dbReference type="PANTHER" id="PTHR24286:SF228">
    <property type="entry name" value="C-22 STEROL DESATURASE ERG5"/>
    <property type="match status" value="1"/>
</dbReference>
<dbReference type="SUPFAM" id="SSF48264">
    <property type="entry name" value="Cytochrome P450"/>
    <property type="match status" value="2"/>
</dbReference>
<dbReference type="CDD" id="cd11071">
    <property type="entry name" value="CYP74"/>
    <property type="match status" value="2"/>
</dbReference>
<comment type="similarity">
    <text evidence="2">Belongs to the cytochrome P450 family.</text>
</comment>
<organism evidence="6 7">
    <name type="scientific">Acropora cervicornis</name>
    <name type="common">Staghorn coral</name>
    <dbReference type="NCBI Taxonomy" id="6130"/>
    <lineage>
        <taxon>Eukaryota</taxon>
        <taxon>Metazoa</taxon>
        <taxon>Cnidaria</taxon>
        <taxon>Anthozoa</taxon>
        <taxon>Hexacorallia</taxon>
        <taxon>Scleractinia</taxon>
        <taxon>Astrocoeniina</taxon>
        <taxon>Acroporidae</taxon>
        <taxon>Acropora</taxon>
    </lineage>
</organism>
<evidence type="ECO:0000256" key="1">
    <source>
        <dbReference type="ARBA" id="ARBA00001971"/>
    </source>
</evidence>
<dbReference type="GO" id="GO:0016125">
    <property type="term" value="P:sterol metabolic process"/>
    <property type="evidence" value="ECO:0007669"/>
    <property type="project" value="TreeGrafter"/>
</dbReference>
<dbReference type="Pfam" id="PF00067">
    <property type="entry name" value="p450"/>
    <property type="match status" value="2"/>
</dbReference>
<dbReference type="GO" id="GO:0016705">
    <property type="term" value="F:oxidoreductase activity, acting on paired donors, with incorporation or reduction of molecular oxygen"/>
    <property type="evidence" value="ECO:0007669"/>
    <property type="project" value="InterPro"/>
</dbReference>
<evidence type="ECO:0000313" key="7">
    <source>
        <dbReference type="Proteomes" id="UP001249851"/>
    </source>
</evidence>
<keyword evidence="5" id="KW-0408">Iron</keyword>
<dbReference type="Gene3D" id="1.10.630.10">
    <property type="entry name" value="Cytochrome P450"/>
    <property type="match status" value="2"/>
</dbReference>
<dbReference type="PANTHER" id="PTHR24286">
    <property type="entry name" value="CYTOCHROME P450 26"/>
    <property type="match status" value="1"/>
</dbReference>
<dbReference type="GO" id="GO:0004497">
    <property type="term" value="F:monooxygenase activity"/>
    <property type="evidence" value="ECO:0007669"/>
    <property type="project" value="InterPro"/>
</dbReference>
<comment type="cofactor">
    <cofactor evidence="1">
        <name>heme</name>
        <dbReference type="ChEBI" id="CHEBI:30413"/>
    </cofactor>
</comment>
<accession>A0AAD9Q272</accession>
<dbReference type="InterPro" id="IPR001128">
    <property type="entry name" value="Cyt_P450"/>
</dbReference>
<sequence>MKSCLRDYVSKLFKRRRYDTFINNTKFMLALKYGSQIGEDTRESKPFPERGEVVKTWTIERVLYAYQRNQVGEDGEPEPIPIPGSFNGRIPQIVELVTVEKEPGFGNFRFNQSLLGDHVPSMFENGDRHRQLKSFLIAISQNMLRMGRLIPNVMDIIPEHLIKWNFKEGQGSPSQEEWEERILHLSMDILSECMLGIRLSGHSFIQWRFEVLKEERTCFGKPRGKYKKALHAFNHLKEAIANAPDIEPVFKEAEKVGLTEEEAVLEILWMLNFNAAPGTGAAMRSAAARLSVMTTEERRELRSEIRECLGPIGLNLKTLHKMKKLDNLVCEVLRLYPPVALYFGVARRPFIMKSSSGTYHIQKGQKIVGSCHLAQRDKGVFSVEGCKEVDEFDPTRFNKKGLKSKLICAHGPLSQPPSPDNHKCTGTNVGYVIIKCFVMYLIMFCDWNLEEKPYWTDKSLVRYGNPDEPIRLKYFKYTRDKTTVSKAMQVSPIHDEDKEVPGQDKWTFFHVAELVMKGHGYFYKRRRKYKSSVFKVNMGVKGIHVCDKKAMKVFFDMSKIYKEPAFGRLHYNICLLDGYTPSMFSNGIPHQKQKAFLVEICKIAQRSKIFDTSLKLIKEYSRNWEKADSQLRATWELSIMDLISDIFTEAFLGTRLDQKYMYNFLKGSWGKGRVLKKAMEAAGCLKQTLQGTKGSSDVIEILKLAVNAGITEDQALMDILFMLNFNAYGGVSGVLRTCLARLYVLEEDYKQRMKNELKTILSNKELSEASLEEMILLHNFILEVLRMHPPVPVFFGRARDDFSLETECGTFIVRKDQLLVGNVHMAHRDSSIFDQPDKFMPSRFEDEDITLQILKVCLSFILQNCEYALADAPKWTGKRLRRIGCPDKPIKLSYFKTKNQEAVGPLQVEEM</sequence>
<keyword evidence="3" id="KW-0479">Metal-binding</keyword>
<proteinExistence type="inferred from homology"/>
<keyword evidence="4" id="KW-0560">Oxidoreductase</keyword>
<dbReference type="GO" id="GO:0005506">
    <property type="term" value="F:iron ion binding"/>
    <property type="evidence" value="ECO:0007669"/>
    <property type="project" value="InterPro"/>
</dbReference>
<evidence type="ECO:0000256" key="3">
    <source>
        <dbReference type="ARBA" id="ARBA00022723"/>
    </source>
</evidence>
<reference evidence="6" key="1">
    <citation type="journal article" date="2023" name="G3 (Bethesda)">
        <title>Whole genome assembly and annotation of the endangered Caribbean coral Acropora cervicornis.</title>
        <authorList>
            <person name="Selwyn J.D."/>
            <person name="Vollmer S.V."/>
        </authorList>
    </citation>
    <scope>NUCLEOTIDE SEQUENCE</scope>
    <source>
        <strain evidence="6">K2</strain>
    </source>
</reference>
<dbReference type="InterPro" id="IPR036396">
    <property type="entry name" value="Cyt_P450_sf"/>
</dbReference>
<gene>
    <name evidence="6" type="ORF">P5673_025494</name>
</gene>
<dbReference type="GO" id="GO:0020037">
    <property type="term" value="F:heme binding"/>
    <property type="evidence" value="ECO:0007669"/>
    <property type="project" value="InterPro"/>
</dbReference>
<protein>
    <submittedName>
        <fullName evidence="6">9-divinyl ether synthase</fullName>
    </submittedName>
</protein>
<name>A0AAD9Q272_ACRCE</name>
<evidence type="ECO:0000256" key="2">
    <source>
        <dbReference type="ARBA" id="ARBA00010617"/>
    </source>
</evidence>
<evidence type="ECO:0000256" key="5">
    <source>
        <dbReference type="ARBA" id="ARBA00023004"/>
    </source>
</evidence>
<dbReference type="AlphaFoldDB" id="A0AAD9Q272"/>
<evidence type="ECO:0000256" key="4">
    <source>
        <dbReference type="ARBA" id="ARBA00023002"/>
    </source>
</evidence>
<dbReference type="Proteomes" id="UP001249851">
    <property type="component" value="Unassembled WGS sequence"/>
</dbReference>
<reference evidence="6" key="2">
    <citation type="journal article" date="2023" name="Science">
        <title>Genomic signatures of disease resistance in endangered staghorn corals.</title>
        <authorList>
            <person name="Vollmer S.V."/>
            <person name="Selwyn J.D."/>
            <person name="Despard B.A."/>
            <person name="Roesel C.L."/>
        </authorList>
    </citation>
    <scope>NUCLEOTIDE SEQUENCE</scope>
    <source>
        <strain evidence="6">K2</strain>
    </source>
</reference>
<dbReference type="EMBL" id="JARQWQ010000079">
    <property type="protein sequence ID" value="KAK2553288.1"/>
    <property type="molecule type" value="Genomic_DNA"/>
</dbReference>